<name>A0A369L8I7_9ACTN</name>
<dbReference type="AlphaFoldDB" id="A0A369L8I7"/>
<dbReference type="STRING" id="1034345.GCA_000236865_00062"/>
<dbReference type="CDD" id="cd00851">
    <property type="entry name" value="MTH1175"/>
    <property type="match status" value="1"/>
</dbReference>
<evidence type="ECO:0000313" key="3">
    <source>
        <dbReference type="Proteomes" id="UP000253792"/>
    </source>
</evidence>
<evidence type="ECO:0000259" key="1">
    <source>
        <dbReference type="Pfam" id="PF02579"/>
    </source>
</evidence>
<gene>
    <name evidence="2" type="ORF">C1880_09070</name>
</gene>
<keyword evidence="3" id="KW-1185">Reference proteome</keyword>
<dbReference type="InterPro" id="IPR033913">
    <property type="entry name" value="MTH1175_dom"/>
</dbReference>
<dbReference type="Proteomes" id="UP000253792">
    <property type="component" value="Unassembled WGS sequence"/>
</dbReference>
<proteinExistence type="predicted"/>
<reference evidence="2 3" key="1">
    <citation type="journal article" date="2018" name="Elife">
        <title>Discovery and characterization of a prevalent human gut bacterial enzyme sufficient for the inactivation of a family of plant toxins.</title>
        <authorList>
            <person name="Koppel N."/>
            <person name="Bisanz J.E."/>
            <person name="Pandelia M.E."/>
            <person name="Turnbaugh P.J."/>
            <person name="Balskus E.P."/>
        </authorList>
    </citation>
    <scope>NUCLEOTIDE SEQUENCE [LARGE SCALE GENOMIC DNA]</scope>
    <source>
        <strain evidence="3">anaerobia AP69FAA</strain>
    </source>
</reference>
<dbReference type="InterPro" id="IPR036105">
    <property type="entry name" value="DiNase_FeMo-co_biosyn_sf"/>
</dbReference>
<dbReference type="PANTHER" id="PTHR42983:SF1">
    <property type="entry name" value="IRON-MOLYBDENUM PROTEIN"/>
    <property type="match status" value="1"/>
</dbReference>
<dbReference type="Gene3D" id="3.30.420.130">
    <property type="entry name" value="Dinitrogenase iron-molybdenum cofactor biosynthesis domain"/>
    <property type="match status" value="1"/>
</dbReference>
<dbReference type="InterPro" id="IPR003731">
    <property type="entry name" value="Di-Nase_FeMo-co_biosynth"/>
</dbReference>
<dbReference type="EMBL" id="PPTP01000009">
    <property type="protein sequence ID" value="RDB54475.1"/>
    <property type="molecule type" value="Genomic_DNA"/>
</dbReference>
<sequence length="122" mass="13236">MKVAIPSETGEGLTSIRSGHFGHTPWFTLVTIEDGQVTGVESVKNVDHDEVGCGGVIEFAHNLGIDAMICAGMGQPPFMRFTQYGVDIYLEQETPMVGDVVNKFIAGDCTRMVLENACSHHH</sequence>
<protein>
    <submittedName>
        <fullName evidence="2">Dinitrogenase iron-molybdenum cofactor biosynthesis protein</fullName>
    </submittedName>
</protein>
<comment type="caution">
    <text evidence="2">The sequence shown here is derived from an EMBL/GenBank/DDBJ whole genome shotgun (WGS) entry which is preliminary data.</text>
</comment>
<dbReference type="Pfam" id="PF02579">
    <property type="entry name" value="Nitro_FeMo-Co"/>
    <property type="match status" value="1"/>
</dbReference>
<dbReference type="SUPFAM" id="SSF53146">
    <property type="entry name" value="Nitrogenase accessory factor-like"/>
    <property type="match status" value="1"/>
</dbReference>
<organism evidence="2 3">
    <name type="scientific">Senegalimassilia anaerobia</name>
    <dbReference type="NCBI Taxonomy" id="1473216"/>
    <lineage>
        <taxon>Bacteria</taxon>
        <taxon>Bacillati</taxon>
        <taxon>Actinomycetota</taxon>
        <taxon>Coriobacteriia</taxon>
        <taxon>Coriobacteriales</taxon>
        <taxon>Coriobacteriaceae</taxon>
        <taxon>Senegalimassilia</taxon>
    </lineage>
</organism>
<feature type="domain" description="Dinitrogenase iron-molybdenum cofactor biosynthesis" evidence="1">
    <location>
        <begin position="18"/>
        <end position="105"/>
    </location>
</feature>
<dbReference type="PANTHER" id="PTHR42983">
    <property type="entry name" value="DINITROGENASE IRON-MOLYBDENUM COFACTOR PROTEIN-RELATED"/>
    <property type="match status" value="1"/>
</dbReference>
<evidence type="ECO:0000313" key="2">
    <source>
        <dbReference type="EMBL" id="RDB54475.1"/>
    </source>
</evidence>
<dbReference type="RefSeq" id="WP_114621197.1">
    <property type="nucleotide sequence ID" value="NZ_CAJKON010000007.1"/>
</dbReference>
<accession>A0A369L8I7</accession>
<dbReference type="OrthoDB" id="280278at2"/>